<name>A0A8S3TJM1_MYTED</name>
<evidence type="ECO:0000259" key="2">
    <source>
        <dbReference type="PROSITE" id="PS50800"/>
    </source>
</evidence>
<gene>
    <name evidence="3" type="ORF">MEDL_46498</name>
</gene>
<proteinExistence type="predicted"/>
<evidence type="ECO:0000313" key="3">
    <source>
        <dbReference type="EMBL" id="CAG2233868.1"/>
    </source>
</evidence>
<sequence>MEGNSFKCNIYFTTGIKGLFLLIKFETVGAGSIVGQTGRKKTDTSPHLQNENIPMVDLPNDSDSPDSGKSKRAAFGGLFSKLTGNGDQAENNNKTDPINMFLKKANAFLELFSIKRLKMGSIKIIDKKPCIHPKQATDEQLRTELTERGKSAEGSKEQMITRLLQVEHPQTKIVFHRNAKDTQIVDEEVPKECPFLSVTMPDNVVCTFDKLCLGVECCMHNKLALFQSSIFVFARFDPKEMKFMYGVNNNKWTVKLSSGSTMDGVEREKPTGIKIPVFGGVEIIVRYKLEKSSTELYVTMGVGFCYQGDLKSCLIYINILENSIIPIPIIQSGGRKLITTHKPCPRPDLMTQKQLNDELQSRGLSIHGSLKQKQSTLESDDRVCKHLTLPEIKNSRLRNLLYYSISPNCLRLEACFSPSINIGRKSIRKSFNVFVDVDNCNYIVTLGFEGWRKRVILVSYDWGKKEELHITNDIIISFAIRRSEEQDMFSIDLGVKLSIQGSVLINGMFIEDMQVPVPICGSSFNLPGDGTLKGLIKSLGNKLTSEGFKLVLKKFDLDANCPVDIHQNTYLPSNMRGMVQCNMTNDCFGIQCCLDLEFKVPFGTDMIQLSIPLSFKMDTCGFEMEAKFGNFKHKSSILNYDWGNVQSLKIGSGDTAPINISYSLNKDSNNDIIVNVVITICFTIDEETFCIPEDGLTILKDQTIAKCSRNITERKEFSVSNWMKETTVGLNIEMKEAAVHYVLEKLDLEDLFEGSKCDRQRKPYIPRVQGWHNGKHLCLLLEVLIVIYVRKEK</sequence>
<accession>A0A8S3TJM1</accession>
<dbReference type="OrthoDB" id="6107827at2759"/>
<keyword evidence="4" id="KW-1185">Reference proteome</keyword>
<protein>
    <recommendedName>
        <fullName evidence="2">SAP domain-containing protein</fullName>
    </recommendedName>
</protein>
<dbReference type="SMART" id="SM00513">
    <property type="entry name" value="SAP"/>
    <property type="match status" value="2"/>
</dbReference>
<evidence type="ECO:0000313" key="4">
    <source>
        <dbReference type="Proteomes" id="UP000683360"/>
    </source>
</evidence>
<feature type="region of interest" description="Disordered" evidence="1">
    <location>
        <begin position="35"/>
        <end position="70"/>
    </location>
</feature>
<dbReference type="AlphaFoldDB" id="A0A8S3TJM1"/>
<organism evidence="3 4">
    <name type="scientific">Mytilus edulis</name>
    <name type="common">Blue mussel</name>
    <dbReference type="NCBI Taxonomy" id="6550"/>
    <lineage>
        <taxon>Eukaryota</taxon>
        <taxon>Metazoa</taxon>
        <taxon>Spiralia</taxon>
        <taxon>Lophotrochozoa</taxon>
        <taxon>Mollusca</taxon>
        <taxon>Bivalvia</taxon>
        <taxon>Autobranchia</taxon>
        <taxon>Pteriomorphia</taxon>
        <taxon>Mytilida</taxon>
        <taxon>Mytiloidea</taxon>
        <taxon>Mytilidae</taxon>
        <taxon>Mytilinae</taxon>
        <taxon>Mytilus</taxon>
    </lineage>
</organism>
<comment type="caution">
    <text evidence="3">The sequence shown here is derived from an EMBL/GenBank/DDBJ whole genome shotgun (WGS) entry which is preliminary data.</text>
</comment>
<reference evidence="3" key="1">
    <citation type="submission" date="2021-03" db="EMBL/GenBank/DDBJ databases">
        <authorList>
            <person name="Bekaert M."/>
        </authorList>
    </citation>
    <scope>NUCLEOTIDE SEQUENCE</scope>
</reference>
<dbReference type="Proteomes" id="UP000683360">
    <property type="component" value="Unassembled WGS sequence"/>
</dbReference>
<dbReference type="PROSITE" id="PS50800">
    <property type="entry name" value="SAP"/>
    <property type="match status" value="1"/>
</dbReference>
<feature type="domain" description="SAP" evidence="2">
    <location>
        <begin position="133"/>
        <end position="167"/>
    </location>
</feature>
<dbReference type="EMBL" id="CAJPWZ010002219">
    <property type="protein sequence ID" value="CAG2233868.1"/>
    <property type="molecule type" value="Genomic_DNA"/>
</dbReference>
<evidence type="ECO:0000256" key="1">
    <source>
        <dbReference type="SAM" id="MobiDB-lite"/>
    </source>
</evidence>
<dbReference type="InterPro" id="IPR003034">
    <property type="entry name" value="SAP_dom"/>
</dbReference>